<keyword evidence="3" id="KW-0031">Aminopeptidase</keyword>
<dbReference type="EC" id="3.4.11.-" evidence="3"/>
<keyword evidence="3" id="KW-0378">Hydrolase</keyword>
<dbReference type="InterPro" id="IPR027268">
    <property type="entry name" value="Peptidase_M4/M1_CTD_sf"/>
</dbReference>
<dbReference type="RefSeq" id="WP_342160593.1">
    <property type="nucleotide sequence ID" value="NZ_JBCDNA010000002.1"/>
</dbReference>
<organism evidence="3 4">
    <name type="scientific">Lutimonas vermicola</name>
    <dbReference type="NCBI Taxonomy" id="414288"/>
    <lineage>
        <taxon>Bacteria</taxon>
        <taxon>Pseudomonadati</taxon>
        <taxon>Bacteroidota</taxon>
        <taxon>Flavobacteriia</taxon>
        <taxon>Flavobacteriales</taxon>
        <taxon>Flavobacteriaceae</taxon>
        <taxon>Lutimonas</taxon>
    </lineage>
</organism>
<dbReference type="InterPro" id="IPR014782">
    <property type="entry name" value="Peptidase_M1_dom"/>
</dbReference>
<sequence length="657" mass="75074">MKKILLLFITILNLGFLLAQNPANESSSYNPKDFYVSTFSPTAGNVYRSAKGIPGPMYWQNSSDYLIHATLSEKDTTVTGDVTITYTNNSPDQLEYLWLQLDQNIFKPDSRAVAVTRYPGDYAGVLGKTNGGYQIKNVTINQGEKSYSVQPIISDTRMQIRLNKAMQPKGDQVSIKMNFSFVIPRDGAARFGRQNTKDGVIYQIAQWYPRMCVYDDVVGWNTLPYVGLGEFYCDYGNYDYYITAPAEMIVYGSGDLQNPKDVLTAEEIKRLSEALKSDKTIAIIAADEVGKPAMRPTSKGNLAWHFKMNNTRDVAFAAGKGLIWDAARINLPSGRKALAMSCYPVESAGDTAWARSTEYLKASIEIYSEHFYEYPWNNAVSSAGITEGMEYPGMIFDHYKETNASLWFLISHEIGHNWYPMIVGSNERRYMWQDEGLNTYANYIANDIFNNGEYETDPSYFEKDFFGSRDYTQFMQYKDPLMTVSDAMDEEQHYQFYGKTAYGLNLLRTVIVGKERFDYAFRKYTEAWAFKHPTPYDFFHCINNATGEDLNWFWKEWFFTTWKLDQAVTALSYVDNDPSNGALITIENKGKMIMPVIVKVIEANGKSATIKLPVEIWQRGGKWVYKYASSTKVDQVILDPENVLPDVNRENNEWNKN</sequence>
<dbReference type="Gene3D" id="1.10.390.10">
    <property type="entry name" value="Neutral Protease Domain 2"/>
    <property type="match status" value="1"/>
</dbReference>
<reference evidence="3 4" key="1">
    <citation type="submission" date="2024-04" db="EMBL/GenBank/DDBJ databases">
        <title>whole genome sequencing of Lutimonas vermicola strain IMCC1616.</title>
        <authorList>
            <person name="Bae S.S."/>
        </authorList>
    </citation>
    <scope>NUCLEOTIDE SEQUENCE [LARGE SCALE GENOMIC DNA]</scope>
    <source>
        <strain evidence="3 4">IMCC1616</strain>
    </source>
</reference>
<dbReference type="SUPFAM" id="SSF55486">
    <property type="entry name" value="Metalloproteases ('zincins'), catalytic domain"/>
    <property type="match status" value="1"/>
</dbReference>
<feature type="domain" description="Peptidase M1 membrane alanine aminopeptidase" evidence="2">
    <location>
        <begin position="401"/>
        <end position="557"/>
    </location>
</feature>
<dbReference type="Pfam" id="PF01433">
    <property type="entry name" value="Peptidase_M1"/>
    <property type="match status" value="1"/>
</dbReference>
<dbReference type="EMBL" id="JBCDNA010000002">
    <property type="protein sequence ID" value="MEL4456453.1"/>
    <property type="molecule type" value="Genomic_DNA"/>
</dbReference>
<comment type="caution">
    <text evidence="3">The sequence shown here is derived from an EMBL/GenBank/DDBJ whole genome shotgun (WGS) entry which is preliminary data.</text>
</comment>
<evidence type="ECO:0000256" key="1">
    <source>
        <dbReference type="SAM" id="SignalP"/>
    </source>
</evidence>
<evidence type="ECO:0000313" key="4">
    <source>
        <dbReference type="Proteomes" id="UP001474120"/>
    </source>
</evidence>
<dbReference type="CDD" id="cd09604">
    <property type="entry name" value="M1_APN_like"/>
    <property type="match status" value="1"/>
</dbReference>
<protein>
    <submittedName>
        <fullName evidence="3">M1 family metallopeptidase</fullName>
        <ecNumber evidence="3">3.4.11.-</ecNumber>
    </submittedName>
</protein>
<evidence type="ECO:0000259" key="2">
    <source>
        <dbReference type="Pfam" id="PF01433"/>
    </source>
</evidence>
<keyword evidence="1" id="KW-0732">Signal</keyword>
<dbReference type="Proteomes" id="UP001474120">
    <property type="component" value="Unassembled WGS sequence"/>
</dbReference>
<proteinExistence type="predicted"/>
<feature type="signal peptide" evidence="1">
    <location>
        <begin position="1"/>
        <end position="19"/>
    </location>
</feature>
<evidence type="ECO:0000313" key="3">
    <source>
        <dbReference type="EMBL" id="MEL4456453.1"/>
    </source>
</evidence>
<gene>
    <name evidence="3" type="ORF">AABB81_11130</name>
</gene>
<accession>A0ABU9L1Y8</accession>
<keyword evidence="3" id="KW-0645">Protease</keyword>
<feature type="chain" id="PRO_5045806485" evidence="1">
    <location>
        <begin position="20"/>
        <end position="657"/>
    </location>
</feature>
<name>A0ABU9L1Y8_9FLAO</name>
<keyword evidence="4" id="KW-1185">Reference proteome</keyword>
<dbReference type="GO" id="GO:0004177">
    <property type="term" value="F:aminopeptidase activity"/>
    <property type="evidence" value="ECO:0007669"/>
    <property type="project" value="UniProtKB-KW"/>
</dbReference>